<proteinExistence type="predicted"/>
<feature type="transmembrane region" description="Helical" evidence="1">
    <location>
        <begin position="75"/>
        <end position="98"/>
    </location>
</feature>
<dbReference type="PANTHER" id="PTHR36052:SF1">
    <property type="entry name" value="EXCITATORY AMINO ACID TRANSPORTER"/>
    <property type="match status" value="1"/>
</dbReference>
<keyword evidence="1" id="KW-1133">Transmembrane helix</keyword>
<keyword evidence="3" id="KW-1185">Reference proteome</keyword>
<name>A0ABP0W6A6_9BRYO</name>
<evidence type="ECO:0000313" key="2">
    <source>
        <dbReference type="EMBL" id="CAK9260835.1"/>
    </source>
</evidence>
<reference evidence="2" key="1">
    <citation type="submission" date="2024-02" db="EMBL/GenBank/DDBJ databases">
        <authorList>
            <consortium name="ELIXIR-Norway"/>
            <consortium name="Elixir Norway"/>
        </authorList>
    </citation>
    <scope>NUCLEOTIDE SEQUENCE</scope>
</reference>
<keyword evidence="1" id="KW-0812">Transmembrane</keyword>
<protein>
    <submittedName>
        <fullName evidence="2">Uncharacterized protein</fullName>
    </submittedName>
</protein>
<evidence type="ECO:0000256" key="1">
    <source>
        <dbReference type="SAM" id="Phobius"/>
    </source>
</evidence>
<dbReference type="PANTHER" id="PTHR36052">
    <property type="entry name" value="EXCITATORY AMINO ACID TRANSPORTER"/>
    <property type="match status" value="1"/>
</dbReference>
<sequence length="185" mass="20927">MVGTATFVGAALGFSIQIFSNGVRKLPLMRHPWEHVLAAGLGATFGNAMVKWEVHLQEDLDKRLQEVQSANKKRFIGAVFFLSFMFIPLTIPFILYLGNEHHHVGAPKYSKDLSSGKSMQHNHGNYESCGGLIWPSWIFKKLRTLINSYCDLLIKYTLTTYLSLYLSIYNPSSIILKKLFEASLL</sequence>
<dbReference type="EMBL" id="OZ020108">
    <property type="protein sequence ID" value="CAK9260835.1"/>
    <property type="molecule type" value="Genomic_DNA"/>
</dbReference>
<evidence type="ECO:0000313" key="3">
    <source>
        <dbReference type="Proteomes" id="UP001497444"/>
    </source>
</evidence>
<accession>A0ABP0W6A6</accession>
<gene>
    <name evidence="2" type="ORF">CSSPJE1EN1_LOCUS6313</name>
</gene>
<keyword evidence="1" id="KW-0472">Membrane</keyword>
<organism evidence="2 3">
    <name type="scientific">Sphagnum jensenii</name>
    <dbReference type="NCBI Taxonomy" id="128206"/>
    <lineage>
        <taxon>Eukaryota</taxon>
        <taxon>Viridiplantae</taxon>
        <taxon>Streptophyta</taxon>
        <taxon>Embryophyta</taxon>
        <taxon>Bryophyta</taxon>
        <taxon>Sphagnophytina</taxon>
        <taxon>Sphagnopsida</taxon>
        <taxon>Sphagnales</taxon>
        <taxon>Sphagnaceae</taxon>
        <taxon>Sphagnum</taxon>
    </lineage>
</organism>
<dbReference type="Proteomes" id="UP001497444">
    <property type="component" value="Chromosome 13"/>
</dbReference>